<organism evidence="3 4">
    <name type="scientific">Halomarina salina</name>
    <dbReference type="NCBI Taxonomy" id="1872699"/>
    <lineage>
        <taxon>Archaea</taxon>
        <taxon>Methanobacteriati</taxon>
        <taxon>Methanobacteriota</taxon>
        <taxon>Stenosarchaea group</taxon>
        <taxon>Halobacteria</taxon>
        <taxon>Halobacteriales</taxon>
        <taxon>Natronomonadaceae</taxon>
        <taxon>Halomarina</taxon>
    </lineage>
</organism>
<proteinExistence type="predicted"/>
<feature type="compositionally biased region" description="Low complexity" evidence="1">
    <location>
        <begin position="45"/>
        <end position="56"/>
    </location>
</feature>
<name>A0ABD5RTG7_9EURY</name>
<reference evidence="3 4" key="1">
    <citation type="journal article" date="2019" name="Int. J. Syst. Evol. Microbiol.">
        <title>The Global Catalogue of Microorganisms (GCM) 10K type strain sequencing project: providing services to taxonomists for standard genome sequencing and annotation.</title>
        <authorList>
            <consortium name="The Broad Institute Genomics Platform"/>
            <consortium name="The Broad Institute Genome Sequencing Center for Infectious Disease"/>
            <person name="Wu L."/>
            <person name="Ma J."/>
        </authorList>
    </citation>
    <scope>NUCLEOTIDE SEQUENCE [LARGE SCALE GENOMIC DNA]</scope>
    <source>
        <strain evidence="3 4">CGMCC 1.12543</strain>
    </source>
</reference>
<dbReference type="Pfam" id="PF26492">
    <property type="entry name" value="DUF8160"/>
    <property type="match status" value="1"/>
</dbReference>
<feature type="compositionally biased region" description="Basic and acidic residues" evidence="1">
    <location>
        <begin position="17"/>
        <end position="35"/>
    </location>
</feature>
<comment type="caution">
    <text evidence="3">The sequence shown here is derived from an EMBL/GenBank/DDBJ whole genome shotgun (WGS) entry which is preliminary data.</text>
</comment>
<dbReference type="Proteomes" id="UP001596099">
    <property type="component" value="Unassembled WGS sequence"/>
</dbReference>
<protein>
    <recommendedName>
        <fullName evidence="2">DUF8160 domain-containing protein</fullName>
    </recommendedName>
</protein>
<sequence>MSDDRASRLRSRRGKARERAEAQQSEAEERERESGGESVDESASATEPADAGATDAATDETTETSGDERDARDANEDEDAGDGSVKEERVGTYMYLPESQKRELQRVYGTLKVQYEYEYDEEFEKNRHFFPAVVRHGLETLDGMDAADVRAVVDDLD</sequence>
<evidence type="ECO:0000313" key="3">
    <source>
        <dbReference type="EMBL" id="MFC5973848.1"/>
    </source>
</evidence>
<dbReference type="EMBL" id="JBHSQH010000008">
    <property type="protein sequence ID" value="MFC5973848.1"/>
    <property type="molecule type" value="Genomic_DNA"/>
</dbReference>
<dbReference type="AlphaFoldDB" id="A0ABD5RTG7"/>
<dbReference type="RefSeq" id="WP_247421862.1">
    <property type="nucleotide sequence ID" value="NZ_JALLGW010000006.1"/>
</dbReference>
<evidence type="ECO:0000313" key="4">
    <source>
        <dbReference type="Proteomes" id="UP001596099"/>
    </source>
</evidence>
<evidence type="ECO:0000259" key="2">
    <source>
        <dbReference type="Pfam" id="PF26492"/>
    </source>
</evidence>
<keyword evidence="4" id="KW-1185">Reference proteome</keyword>
<gene>
    <name evidence="3" type="ORF">ACFPYI_21200</name>
</gene>
<dbReference type="InterPro" id="IPR058474">
    <property type="entry name" value="DUF8160"/>
</dbReference>
<feature type="domain" description="DUF8160" evidence="2">
    <location>
        <begin position="28"/>
        <end position="157"/>
    </location>
</feature>
<evidence type="ECO:0000256" key="1">
    <source>
        <dbReference type="SAM" id="MobiDB-lite"/>
    </source>
</evidence>
<accession>A0ABD5RTG7</accession>
<feature type="region of interest" description="Disordered" evidence="1">
    <location>
        <begin position="1"/>
        <end position="91"/>
    </location>
</feature>